<reference evidence="4 5" key="1">
    <citation type="submission" date="2024-10" db="EMBL/GenBank/DDBJ databases">
        <title>The Natural Products Discovery Center: Release of the First 8490 Sequenced Strains for Exploring Actinobacteria Biosynthetic Diversity.</title>
        <authorList>
            <person name="Kalkreuter E."/>
            <person name="Kautsar S.A."/>
            <person name="Yang D."/>
            <person name="Bader C.D."/>
            <person name="Teijaro C.N."/>
            <person name="Fluegel L."/>
            <person name="Davis C.M."/>
            <person name="Simpson J.R."/>
            <person name="Lauterbach L."/>
            <person name="Steele A.D."/>
            <person name="Gui C."/>
            <person name="Meng S."/>
            <person name="Li G."/>
            <person name="Viehrig K."/>
            <person name="Ye F."/>
            <person name="Su P."/>
            <person name="Kiefer A.F."/>
            <person name="Nichols A."/>
            <person name="Cepeda A.J."/>
            <person name="Yan W."/>
            <person name="Fan B."/>
            <person name="Jiang Y."/>
            <person name="Adhikari A."/>
            <person name="Zheng C.-J."/>
            <person name="Schuster L."/>
            <person name="Cowan T.M."/>
            <person name="Smanski M.J."/>
            <person name="Chevrette M.G."/>
            <person name="De Carvalho L.P.S."/>
            <person name="Shen B."/>
        </authorList>
    </citation>
    <scope>NUCLEOTIDE SEQUENCE [LARGE SCALE GENOMIC DNA]</scope>
    <source>
        <strain evidence="4 5">NPDC004045</strain>
    </source>
</reference>
<keyword evidence="5" id="KW-1185">Reference proteome</keyword>
<dbReference type="RefSeq" id="WP_387698763.1">
    <property type="nucleotide sequence ID" value="NZ_JBIAMX010000001.1"/>
</dbReference>
<comment type="caution">
    <text evidence="4">The sequence shown here is derived from an EMBL/GenBank/DDBJ whole genome shotgun (WGS) entry which is preliminary data.</text>
</comment>
<keyword evidence="2" id="KW-0732">Signal</keyword>
<feature type="domain" description="DUF732" evidence="3">
    <location>
        <begin position="93"/>
        <end position="169"/>
    </location>
</feature>
<dbReference type="Proteomes" id="UP001601444">
    <property type="component" value="Unassembled WGS sequence"/>
</dbReference>
<proteinExistence type="predicted"/>
<evidence type="ECO:0000313" key="5">
    <source>
        <dbReference type="Proteomes" id="UP001601444"/>
    </source>
</evidence>
<evidence type="ECO:0000313" key="4">
    <source>
        <dbReference type="EMBL" id="MFF0541576.1"/>
    </source>
</evidence>
<dbReference type="InterPro" id="IPR007969">
    <property type="entry name" value="DUF732"/>
</dbReference>
<feature type="signal peptide" evidence="2">
    <location>
        <begin position="1"/>
        <end position="25"/>
    </location>
</feature>
<organism evidence="4 5">
    <name type="scientific">Nocardia thailandica</name>
    <dbReference type="NCBI Taxonomy" id="257275"/>
    <lineage>
        <taxon>Bacteria</taxon>
        <taxon>Bacillati</taxon>
        <taxon>Actinomycetota</taxon>
        <taxon>Actinomycetes</taxon>
        <taxon>Mycobacteriales</taxon>
        <taxon>Nocardiaceae</taxon>
        <taxon>Nocardia</taxon>
    </lineage>
</organism>
<name>A0ABW6PGP9_9NOCA</name>
<feature type="chain" id="PRO_5046991956" evidence="2">
    <location>
        <begin position="26"/>
        <end position="170"/>
    </location>
</feature>
<protein>
    <submittedName>
        <fullName evidence="4">DUF732 domain-containing protein</fullName>
    </submittedName>
</protein>
<sequence length="170" mass="16781">MHRIPAKVAGSVAALAAVALLSACGGNDSTASTTPTLSSTAAASSASAAPSSSAAPHGDHTTTAAPETSAPETPQTVQPQQTPAAVPVTDKGKAFLAELEKQGIKPGSPDIAITAADYICTSRATGASDADISPFVAAMAGSDPSFDQSKMDVDKAAKAYIDAATATYCK</sequence>
<dbReference type="Pfam" id="PF05305">
    <property type="entry name" value="DUF732"/>
    <property type="match status" value="1"/>
</dbReference>
<accession>A0ABW6PGP9</accession>
<evidence type="ECO:0000256" key="2">
    <source>
        <dbReference type="SAM" id="SignalP"/>
    </source>
</evidence>
<feature type="region of interest" description="Disordered" evidence="1">
    <location>
        <begin position="27"/>
        <end position="89"/>
    </location>
</feature>
<evidence type="ECO:0000259" key="3">
    <source>
        <dbReference type="Pfam" id="PF05305"/>
    </source>
</evidence>
<dbReference type="EMBL" id="JBIAMX010000001">
    <property type="protein sequence ID" value="MFF0541576.1"/>
    <property type="molecule type" value="Genomic_DNA"/>
</dbReference>
<dbReference type="PROSITE" id="PS51257">
    <property type="entry name" value="PROKAR_LIPOPROTEIN"/>
    <property type="match status" value="1"/>
</dbReference>
<gene>
    <name evidence="4" type="ORF">ACFYTF_01910</name>
</gene>
<evidence type="ECO:0000256" key="1">
    <source>
        <dbReference type="SAM" id="MobiDB-lite"/>
    </source>
</evidence>